<dbReference type="GeneID" id="92209645"/>
<feature type="transmembrane region" description="Helical" evidence="6">
    <location>
        <begin position="7"/>
        <end position="27"/>
    </location>
</feature>
<keyword evidence="3 6" id="KW-1133">Transmembrane helix</keyword>
<evidence type="ECO:0000256" key="6">
    <source>
        <dbReference type="SAM" id="Phobius"/>
    </source>
</evidence>
<dbReference type="PANTHER" id="PTHR28013:SF3">
    <property type="entry name" value="PROTEIN DCV1-RELATED"/>
    <property type="match status" value="1"/>
</dbReference>
<feature type="region of interest" description="Disordered" evidence="5">
    <location>
        <begin position="577"/>
        <end position="604"/>
    </location>
</feature>
<protein>
    <recommendedName>
        <fullName evidence="9">PH-response regulator protein palI/RIM9</fullName>
    </recommendedName>
</protein>
<feature type="compositionally biased region" description="Polar residues" evidence="5">
    <location>
        <begin position="318"/>
        <end position="335"/>
    </location>
</feature>
<dbReference type="InterPro" id="IPR051380">
    <property type="entry name" value="pH-response_reg_palI/RIM9"/>
</dbReference>
<feature type="transmembrane region" description="Helical" evidence="6">
    <location>
        <begin position="92"/>
        <end position="114"/>
    </location>
</feature>
<proteinExistence type="predicted"/>
<evidence type="ECO:0000256" key="1">
    <source>
        <dbReference type="ARBA" id="ARBA00004141"/>
    </source>
</evidence>
<reference evidence="7 8" key="1">
    <citation type="submission" date="2024-03" db="EMBL/GenBank/DDBJ databases">
        <authorList>
            <person name="Brejova B."/>
        </authorList>
    </citation>
    <scope>NUCLEOTIDE SEQUENCE [LARGE SCALE GENOMIC DNA]</scope>
    <source>
        <strain evidence="7 8">CBS 14171</strain>
    </source>
</reference>
<feature type="compositionally biased region" description="Polar residues" evidence="5">
    <location>
        <begin position="343"/>
        <end position="371"/>
    </location>
</feature>
<evidence type="ECO:0000256" key="3">
    <source>
        <dbReference type="ARBA" id="ARBA00022989"/>
    </source>
</evidence>
<evidence type="ECO:0000256" key="5">
    <source>
        <dbReference type="SAM" id="MobiDB-lite"/>
    </source>
</evidence>
<dbReference type="Pfam" id="PF06687">
    <property type="entry name" value="SUR7"/>
    <property type="match status" value="1"/>
</dbReference>
<dbReference type="RefSeq" id="XP_066831387.1">
    <property type="nucleotide sequence ID" value="XM_066974671.1"/>
</dbReference>
<feature type="region of interest" description="Disordered" evidence="5">
    <location>
        <begin position="215"/>
        <end position="260"/>
    </location>
</feature>
<feature type="compositionally biased region" description="Low complexity" evidence="5">
    <location>
        <begin position="428"/>
        <end position="468"/>
    </location>
</feature>
<dbReference type="PANTHER" id="PTHR28013">
    <property type="entry name" value="PROTEIN DCV1-RELATED"/>
    <property type="match status" value="1"/>
</dbReference>
<feature type="compositionally biased region" description="Low complexity" evidence="5">
    <location>
        <begin position="235"/>
        <end position="250"/>
    </location>
</feature>
<feature type="region of interest" description="Disordered" evidence="5">
    <location>
        <begin position="318"/>
        <end position="372"/>
    </location>
</feature>
<keyword evidence="4 6" id="KW-0472">Membrane</keyword>
<comment type="subcellular location">
    <subcellularLocation>
        <location evidence="1">Membrane</location>
        <topology evidence="1">Multi-pass membrane protein</topology>
    </subcellularLocation>
</comment>
<keyword evidence="2 6" id="KW-0812">Transmembrane</keyword>
<feature type="compositionally biased region" description="Polar residues" evidence="5">
    <location>
        <begin position="251"/>
        <end position="260"/>
    </location>
</feature>
<evidence type="ECO:0000313" key="7">
    <source>
        <dbReference type="EMBL" id="CAK9440349.1"/>
    </source>
</evidence>
<dbReference type="EMBL" id="OZ022409">
    <property type="protein sequence ID" value="CAK9440349.1"/>
    <property type="molecule type" value="Genomic_DNA"/>
</dbReference>
<organism evidence="7 8">
    <name type="scientific">Lodderomyces beijingensis</name>
    <dbReference type="NCBI Taxonomy" id="1775926"/>
    <lineage>
        <taxon>Eukaryota</taxon>
        <taxon>Fungi</taxon>
        <taxon>Dikarya</taxon>
        <taxon>Ascomycota</taxon>
        <taxon>Saccharomycotina</taxon>
        <taxon>Pichiomycetes</taxon>
        <taxon>Debaryomycetaceae</taxon>
        <taxon>Candida/Lodderomyces clade</taxon>
        <taxon>Lodderomyces</taxon>
    </lineage>
</organism>
<feature type="transmembrane region" description="Helical" evidence="6">
    <location>
        <begin position="152"/>
        <end position="178"/>
    </location>
</feature>
<gene>
    <name evidence="7" type="ORF">LODBEIA_P44490</name>
</gene>
<name>A0ABP0ZPZ7_9ASCO</name>
<sequence length="604" mass="65407">MSSRVSFTCISFVLILVSFVFLLLATISTPVVSTFNLGKSASHTYGLFGYCWNEDNNYRCSGISYPIQLGQVDDPSSNWTMSSNSRDTLAKIFVITPIALGFNFFTLVTIFTSLFIGKKGVLVAIGLNVIAAILSVISCIVTILAFYPNLAWTSWILIGSAAANLVSVIFLIITLTVISNETDEIEDSDDEGLGFGRINNYDKLDDKFNHIQTSTFKSPNSSSSIENDYDYKPYNNNNNNNNSSSNSNSNRGNMSYNRLNQSGPSAIAAANAASKNYSNASLINNGYAHRAPGGGVPTAGNGSLTSASSYHIPQSANDFTQRQNSNGNLSDQPLVSGNGYKPVTTSRSISPPYPSTNGDPSIANANPNGAFSRSVFEHHPQVEGHKPFTELDDDYDDEEDLGTRNIVVTTNNDSDEDSDFTSVSQRAPNPQYNGNNGYNPNGYYQQQQQQLPRSQPLPQHHHLQQQQQYQLMNQQMFGQPAGGPPAQYPTYNNSNGYFAQNSNSSPPQQQRYMQAGRTGAGAGAGAAANQQRPTVSDNIMSSNPELNFNRGGAMAQKRKISPGFVPVAARYNTLNINNPASSLMGRDGTSAGQARNGPYGMTRP</sequence>
<evidence type="ECO:0000313" key="8">
    <source>
        <dbReference type="Proteomes" id="UP001497383"/>
    </source>
</evidence>
<evidence type="ECO:0000256" key="2">
    <source>
        <dbReference type="ARBA" id="ARBA00022692"/>
    </source>
</evidence>
<feature type="compositionally biased region" description="Low complexity" evidence="5">
    <location>
        <begin position="215"/>
        <end position="224"/>
    </location>
</feature>
<evidence type="ECO:0000256" key="4">
    <source>
        <dbReference type="ARBA" id="ARBA00023136"/>
    </source>
</evidence>
<dbReference type="InterPro" id="IPR009571">
    <property type="entry name" value="SUR7/Rim9-like_fungi"/>
</dbReference>
<evidence type="ECO:0008006" key="9">
    <source>
        <dbReference type="Google" id="ProtNLM"/>
    </source>
</evidence>
<dbReference type="Proteomes" id="UP001497383">
    <property type="component" value="Chromosome 5"/>
</dbReference>
<accession>A0ABP0ZPZ7</accession>
<feature type="region of interest" description="Disordered" evidence="5">
    <location>
        <begin position="407"/>
        <end position="468"/>
    </location>
</feature>
<feature type="transmembrane region" description="Helical" evidence="6">
    <location>
        <begin position="121"/>
        <end position="146"/>
    </location>
</feature>
<keyword evidence="8" id="KW-1185">Reference proteome</keyword>